<sequence>MVEECAAEKIFKESELSEIMKSWRQTQLELERYHAQVRAEMESLRKLDEEAERKLKDLTLVEDKIAECEKMFETRSSEVVSKEKELEVLSQKIDLREQTVMSLNSDMKEACQRMENIQKLIEERSAQCESLELLIEKHNEQLASAEIAPALTPVNNVLSLDVKPEEPINNSVASHLPNEDALLRDIEDSTSLSLNEVSTELPMFKDPGRFILTSVEKALTDASERGELSLKEPILMALVPLLEELTRVGISTDPGLQSDATKVAREWVRMMEASVEKSQLEAWGFLQFILAFGLVKGIKQDETLQLASHVAHFRQAPKLFESLGLTHVIPTRFMFYFKVENKFSPLELLKEQINNLRLSQAEANRDAATLRDIMELIEDFKFEIDIPVDLIFKFMVPRDFQILNQRVQSAHMQASNTVFQNSCIATDVSNPSLPTSFSSAPNQPVETYEAGGSTEFQGQSSHQAGFKRPRGVEDPEGSSPVIRPCINRPPGFGRF</sequence>
<dbReference type="InterPro" id="IPR012474">
    <property type="entry name" value="Frigida"/>
</dbReference>
<name>A0A0D3E120_BRAOL</name>
<dbReference type="AlphaFoldDB" id="A0A0D3E120"/>
<evidence type="ECO:0000256" key="3">
    <source>
        <dbReference type="ARBA" id="ARBA00022782"/>
    </source>
</evidence>
<keyword evidence="9" id="KW-1185">Reference proteome</keyword>
<dbReference type="GO" id="GO:0009908">
    <property type="term" value="P:flower development"/>
    <property type="evidence" value="ECO:0007669"/>
    <property type="project" value="UniProtKB-KW"/>
</dbReference>
<evidence type="ECO:0000256" key="6">
    <source>
        <dbReference type="SAM" id="Coils"/>
    </source>
</evidence>
<dbReference type="Gramene" id="Bo9g010250.1">
    <property type="protein sequence ID" value="Bo9g010250.1"/>
    <property type="gene ID" value="Bo9g010250"/>
</dbReference>
<dbReference type="GO" id="GO:0030154">
    <property type="term" value="P:cell differentiation"/>
    <property type="evidence" value="ECO:0007669"/>
    <property type="project" value="UniProtKB-KW"/>
</dbReference>
<dbReference type="PANTHER" id="PTHR31791:SF78">
    <property type="entry name" value="FRIGIDA-LIKE PROTEIN"/>
    <property type="match status" value="1"/>
</dbReference>
<feature type="coiled-coil region" evidence="6">
    <location>
        <begin position="30"/>
        <end position="64"/>
    </location>
</feature>
<keyword evidence="6" id="KW-0175">Coiled coil</keyword>
<reference evidence="8 9" key="1">
    <citation type="journal article" date="2014" name="Genome Biol.">
        <title>Transcriptome and methylome profiling reveals relics of genome dominance in the mesopolyploid Brassica oleracea.</title>
        <authorList>
            <person name="Parkin I.A."/>
            <person name="Koh C."/>
            <person name="Tang H."/>
            <person name="Robinson S.J."/>
            <person name="Kagale S."/>
            <person name="Clarke W.E."/>
            <person name="Town C.D."/>
            <person name="Nixon J."/>
            <person name="Krishnakumar V."/>
            <person name="Bidwell S.L."/>
            <person name="Denoeud F."/>
            <person name="Belcram H."/>
            <person name="Links M.G."/>
            <person name="Just J."/>
            <person name="Clarke C."/>
            <person name="Bender T."/>
            <person name="Huebert T."/>
            <person name="Mason A.S."/>
            <person name="Pires J.C."/>
            <person name="Barker G."/>
            <person name="Moore J."/>
            <person name="Walley P.G."/>
            <person name="Manoli S."/>
            <person name="Batley J."/>
            <person name="Edwards D."/>
            <person name="Nelson M.N."/>
            <person name="Wang X."/>
            <person name="Paterson A.H."/>
            <person name="King G."/>
            <person name="Bancroft I."/>
            <person name="Chalhoub B."/>
            <person name="Sharpe A.G."/>
        </authorList>
    </citation>
    <scope>NUCLEOTIDE SEQUENCE</scope>
    <source>
        <strain evidence="8 9">cv. TO1000</strain>
    </source>
</reference>
<dbReference type="EnsemblPlants" id="Bo9g010250.1">
    <property type="protein sequence ID" value="Bo9g010250.1"/>
    <property type="gene ID" value="Bo9g010250"/>
</dbReference>
<evidence type="ECO:0000256" key="1">
    <source>
        <dbReference type="ARBA" id="ARBA00008956"/>
    </source>
</evidence>
<proteinExistence type="inferred from homology"/>
<dbReference type="PANTHER" id="PTHR31791">
    <property type="entry name" value="FRIGIDA-LIKE PROTEIN 3-RELATED"/>
    <property type="match status" value="1"/>
</dbReference>
<feature type="compositionally biased region" description="Polar residues" evidence="7">
    <location>
        <begin position="434"/>
        <end position="445"/>
    </location>
</feature>
<feature type="coiled-coil region" evidence="6">
    <location>
        <begin position="100"/>
        <end position="148"/>
    </location>
</feature>
<evidence type="ECO:0000256" key="2">
    <source>
        <dbReference type="ARBA" id="ARBA00022473"/>
    </source>
</evidence>
<evidence type="ECO:0000256" key="4">
    <source>
        <dbReference type="ARBA" id="ARBA00023089"/>
    </source>
</evidence>
<feature type="compositionally biased region" description="Polar residues" evidence="7">
    <location>
        <begin position="454"/>
        <end position="463"/>
    </location>
</feature>
<evidence type="ECO:0000313" key="9">
    <source>
        <dbReference type="Proteomes" id="UP000032141"/>
    </source>
</evidence>
<keyword evidence="4 5" id="KW-0287">Flowering</keyword>
<feature type="region of interest" description="Disordered" evidence="7">
    <location>
        <begin position="434"/>
        <end position="495"/>
    </location>
</feature>
<evidence type="ECO:0000256" key="7">
    <source>
        <dbReference type="SAM" id="MobiDB-lite"/>
    </source>
</evidence>
<dbReference type="Pfam" id="PF07899">
    <property type="entry name" value="Frigida"/>
    <property type="match status" value="1"/>
</dbReference>
<dbReference type="HOGENOM" id="CLU_551366_0_0_1"/>
<organism evidence="8 9">
    <name type="scientific">Brassica oleracea var. oleracea</name>
    <dbReference type="NCBI Taxonomy" id="109376"/>
    <lineage>
        <taxon>Eukaryota</taxon>
        <taxon>Viridiplantae</taxon>
        <taxon>Streptophyta</taxon>
        <taxon>Embryophyta</taxon>
        <taxon>Tracheophyta</taxon>
        <taxon>Spermatophyta</taxon>
        <taxon>Magnoliopsida</taxon>
        <taxon>eudicotyledons</taxon>
        <taxon>Gunneridae</taxon>
        <taxon>Pentapetalae</taxon>
        <taxon>rosids</taxon>
        <taxon>malvids</taxon>
        <taxon>Brassicales</taxon>
        <taxon>Brassicaceae</taxon>
        <taxon>Brassiceae</taxon>
        <taxon>Brassica</taxon>
    </lineage>
</organism>
<comment type="similarity">
    <text evidence="1 5">Belongs to the Frigida family.</text>
</comment>
<evidence type="ECO:0000313" key="8">
    <source>
        <dbReference type="EnsemblPlants" id="Bo9g010250.1"/>
    </source>
</evidence>
<reference evidence="8" key="2">
    <citation type="submission" date="2015-03" db="UniProtKB">
        <authorList>
            <consortium name="EnsemblPlants"/>
        </authorList>
    </citation>
    <scope>IDENTIFICATION</scope>
</reference>
<keyword evidence="2 5" id="KW-0217">Developmental protein</keyword>
<evidence type="ECO:0000256" key="5">
    <source>
        <dbReference type="RuleBase" id="RU364012"/>
    </source>
</evidence>
<accession>A0A0D3E120</accession>
<protein>
    <recommendedName>
        <fullName evidence="5">FRIGIDA-like protein</fullName>
    </recommendedName>
</protein>
<dbReference type="Proteomes" id="UP000032141">
    <property type="component" value="Chromosome C9"/>
</dbReference>
<keyword evidence="3 5" id="KW-0221">Differentiation</keyword>